<reference evidence="2 3" key="1">
    <citation type="submission" date="2019-07" db="EMBL/GenBank/DDBJ databases">
        <authorList>
            <person name="Jastrzebski P J."/>
            <person name="Paukszto L."/>
            <person name="Jastrzebski P J."/>
        </authorList>
    </citation>
    <scope>NUCLEOTIDE SEQUENCE [LARGE SCALE GENOMIC DNA]</scope>
    <source>
        <strain evidence="2 3">WMS-il1</strain>
    </source>
</reference>
<accession>A0A564Y4Z0</accession>
<organism evidence="2 3">
    <name type="scientific">Hymenolepis diminuta</name>
    <name type="common">Rat tapeworm</name>
    <dbReference type="NCBI Taxonomy" id="6216"/>
    <lineage>
        <taxon>Eukaryota</taxon>
        <taxon>Metazoa</taxon>
        <taxon>Spiralia</taxon>
        <taxon>Lophotrochozoa</taxon>
        <taxon>Platyhelminthes</taxon>
        <taxon>Cestoda</taxon>
        <taxon>Eucestoda</taxon>
        <taxon>Cyclophyllidea</taxon>
        <taxon>Hymenolepididae</taxon>
        <taxon>Hymenolepis</taxon>
    </lineage>
</organism>
<feature type="non-terminal residue" evidence="2">
    <location>
        <position position="1"/>
    </location>
</feature>
<dbReference type="Proteomes" id="UP000321570">
    <property type="component" value="Unassembled WGS sequence"/>
</dbReference>
<feature type="compositionally biased region" description="Basic residues" evidence="1">
    <location>
        <begin position="53"/>
        <end position="65"/>
    </location>
</feature>
<evidence type="ECO:0000313" key="2">
    <source>
        <dbReference type="EMBL" id="VUZ41868.1"/>
    </source>
</evidence>
<name>A0A564Y4Z0_HYMDI</name>
<proteinExistence type="predicted"/>
<gene>
    <name evidence="2" type="ORF">WMSIL1_LOCUS2635</name>
</gene>
<evidence type="ECO:0000256" key="1">
    <source>
        <dbReference type="SAM" id="MobiDB-lite"/>
    </source>
</evidence>
<evidence type="ECO:0000313" key="3">
    <source>
        <dbReference type="Proteomes" id="UP000321570"/>
    </source>
</evidence>
<protein>
    <submittedName>
        <fullName evidence="2">Uncharacterized protein</fullName>
    </submittedName>
</protein>
<feature type="region of interest" description="Disordered" evidence="1">
    <location>
        <begin position="48"/>
        <end position="72"/>
    </location>
</feature>
<keyword evidence="3" id="KW-1185">Reference proteome</keyword>
<dbReference type="EMBL" id="CABIJS010000077">
    <property type="protein sequence ID" value="VUZ41868.1"/>
    <property type="molecule type" value="Genomic_DNA"/>
</dbReference>
<sequence>RKSSITTNPKTEFDIKLFQTVTRELSQEFPDPVDNSNPVQEDIHDFLPEHATVHRRTRDKRKSKTSKLTVAN</sequence>
<dbReference type="AlphaFoldDB" id="A0A564Y4Z0"/>